<dbReference type="EMBL" id="QTJV01000007">
    <property type="protein sequence ID" value="RFM33346.1"/>
    <property type="molecule type" value="Genomic_DNA"/>
</dbReference>
<keyword evidence="4" id="KW-1185">Reference proteome</keyword>
<comment type="caution">
    <text evidence="3">The sequence shown here is derived from an EMBL/GenBank/DDBJ whole genome shotgun (WGS) entry which is preliminary data.</text>
</comment>
<evidence type="ECO:0000259" key="2">
    <source>
        <dbReference type="PROSITE" id="PS50966"/>
    </source>
</evidence>
<evidence type="ECO:0000313" key="4">
    <source>
        <dbReference type="Proteomes" id="UP000261174"/>
    </source>
</evidence>
<sequence>MLFNYRYSGSTQVYSNATSAGISFSPDTRREPTFFNGKLHKKLAFREAISALHDVVVSDLRFKPKDKTEYKEWAAQQEAVWLAEFMGQYNAAAAQEKIRHLREELNAVNAERDKVMAPYYKARRTYFDYLYQKDKDAWFVLDPVISVHPDEIFFECFSQDESAYGKLSASYNVFKEVNEFECGTTNIDYSANLYNEFQKIRDYKETTFTVDPSGFAVQTTKEELFKEVKIDLPDSWVRGFLQVSSAMTLPAASFDLHPMDVYNFCAQLRRFKEKKGPRSIRFILEPGQPVKAIFDPWGTEIVCARSVYTGVQRKEIRIWGRRRLLILERLIPVAKKFTVHLTGNGLPSFYIADLGDMQFTLGLSGWTANDWSRAGQFDLMAPRGVVDDATKLTIYGDLQQHWFGTPEQIAARTGAPKAAVLAALGIYTQAGKAIYDLHSGYYRLRELSRDPLPLDQLRFSNPAEAAATKLVGSVKFTAQEVPGVGVQLEGVIGSRNRTYHPVIVIDADERMASAHCDCNHYQMNKLHKGPCEHMLALRMAYEGEKQKV</sequence>
<keyword evidence="1" id="KW-0862">Zinc</keyword>
<dbReference type="OrthoDB" id="7821105at2"/>
<name>A0A3E1NZG7_9BACT</name>
<keyword evidence="1" id="KW-0863">Zinc-finger</keyword>
<dbReference type="AlphaFoldDB" id="A0A3E1NZG7"/>
<dbReference type="Proteomes" id="UP000261174">
    <property type="component" value="Unassembled WGS sequence"/>
</dbReference>
<keyword evidence="1" id="KW-0479">Metal-binding</keyword>
<reference evidence="3 4" key="1">
    <citation type="submission" date="2018-08" db="EMBL/GenBank/DDBJ databases">
        <title>Chitinophaga sp. K20C18050901, a novel bacterium isolated from forest soil.</title>
        <authorList>
            <person name="Wang C."/>
        </authorList>
    </citation>
    <scope>NUCLEOTIDE SEQUENCE [LARGE SCALE GENOMIC DNA]</scope>
    <source>
        <strain evidence="3 4">K20C18050901</strain>
    </source>
</reference>
<proteinExistence type="predicted"/>
<evidence type="ECO:0000313" key="3">
    <source>
        <dbReference type="EMBL" id="RFM33346.1"/>
    </source>
</evidence>
<dbReference type="RefSeq" id="WP_116855193.1">
    <property type="nucleotide sequence ID" value="NZ_QTJV01000007.1"/>
</dbReference>
<dbReference type="GO" id="GO:0008270">
    <property type="term" value="F:zinc ion binding"/>
    <property type="evidence" value="ECO:0007669"/>
    <property type="project" value="UniProtKB-KW"/>
</dbReference>
<protein>
    <submittedName>
        <fullName evidence="3">SWIM zinc finger family protein</fullName>
    </submittedName>
</protein>
<evidence type="ECO:0000256" key="1">
    <source>
        <dbReference type="PROSITE-ProRule" id="PRU00325"/>
    </source>
</evidence>
<feature type="domain" description="SWIM-type" evidence="2">
    <location>
        <begin position="501"/>
        <end position="542"/>
    </location>
</feature>
<organism evidence="3 4">
    <name type="scientific">Chitinophaga silvisoli</name>
    <dbReference type="NCBI Taxonomy" id="2291814"/>
    <lineage>
        <taxon>Bacteria</taxon>
        <taxon>Pseudomonadati</taxon>
        <taxon>Bacteroidota</taxon>
        <taxon>Chitinophagia</taxon>
        <taxon>Chitinophagales</taxon>
        <taxon>Chitinophagaceae</taxon>
        <taxon>Chitinophaga</taxon>
    </lineage>
</organism>
<gene>
    <name evidence="3" type="ORF">DXN04_20195</name>
</gene>
<dbReference type="PROSITE" id="PS50966">
    <property type="entry name" value="ZF_SWIM"/>
    <property type="match status" value="1"/>
</dbReference>
<accession>A0A3E1NZG7</accession>
<dbReference type="InterPro" id="IPR007527">
    <property type="entry name" value="Znf_SWIM"/>
</dbReference>